<evidence type="ECO:0000256" key="1">
    <source>
        <dbReference type="SAM" id="MobiDB-lite"/>
    </source>
</evidence>
<dbReference type="AlphaFoldDB" id="A0A6A5UDJ4"/>
<feature type="region of interest" description="Disordered" evidence="1">
    <location>
        <begin position="493"/>
        <end position="514"/>
    </location>
</feature>
<reference evidence="2" key="1">
    <citation type="journal article" date="2020" name="Stud. Mycol.">
        <title>101 Dothideomycetes genomes: a test case for predicting lifestyles and emergence of pathogens.</title>
        <authorList>
            <person name="Haridas S."/>
            <person name="Albert R."/>
            <person name="Binder M."/>
            <person name="Bloem J."/>
            <person name="Labutti K."/>
            <person name="Salamov A."/>
            <person name="Andreopoulos B."/>
            <person name="Baker S."/>
            <person name="Barry K."/>
            <person name="Bills G."/>
            <person name="Bluhm B."/>
            <person name="Cannon C."/>
            <person name="Castanera R."/>
            <person name="Culley D."/>
            <person name="Daum C."/>
            <person name="Ezra D."/>
            <person name="Gonzalez J."/>
            <person name="Henrissat B."/>
            <person name="Kuo A."/>
            <person name="Liang C."/>
            <person name="Lipzen A."/>
            <person name="Lutzoni F."/>
            <person name="Magnuson J."/>
            <person name="Mondo S."/>
            <person name="Nolan M."/>
            <person name="Ohm R."/>
            <person name="Pangilinan J."/>
            <person name="Park H.-J."/>
            <person name="Ramirez L."/>
            <person name="Alfaro M."/>
            <person name="Sun H."/>
            <person name="Tritt A."/>
            <person name="Yoshinaga Y."/>
            <person name="Zwiers L.-H."/>
            <person name="Turgeon B."/>
            <person name="Goodwin S."/>
            <person name="Spatafora J."/>
            <person name="Crous P."/>
            <person name="Grigoriev I."/>
        </authorList>
    </citation>
    <scope>NUCLEOTIDE SEQUENCE</scope>
    <source>
        <strain evidence="2">CBS 675.92</strain>
    </source>
</reference>
<feature type="compositionally biased region" description="Polar residues" evidence="1">
    <location>
        <begin position="195"/>
        <end position="207"/>
    </location>
</feature>
<sequence length="514" mass="58738">MTAMYHQYRDLPQIPSISEDTQYGQWNDHTAYRQSPCAADNSYNYNILAGNGVVGMQIMERFLVEPAPLSQGLLQAKFHRSIPHHGQHYGQYEKWPTPELRYVSPDRESVSANSSYATHNEVRSPYHSDQYGSPEDFTQAPLPYMNASHMKALYAPEPSFAERNISLRDLQYDPEPEPERNEEDIGVIDAKIDTPLQSETTHISVDTPTEGYKVYSESRAGNSVRDAESVQPMSPDIESSSDTEYTPGRSSGRKQSSASNISSGRNGHRRRSHHGKKNFLQTTLSGRISKRPGRAGAPTHTTKAYADPQFNGDLQRHFPCPLSMYGCRSNFSSKNEWKRHMSTQHIKLGFWRCDLCPTSIDPHDDQTSYHNDFNRKDLFTQHLRRMHAAPNQAARNHKEYPVNEDNITVHQQRCFKTLRETPNHSQCLFCPEKFHGPTSWELRMEHIGRHLEKDRKAGVQLSDAETWIQDKSLEQWLRNEGIIALDKNGQWKIGDGRPQRLAASTDDEQSGEDI</sequence>
<dbReference type="Proteomes" id="UP000800035">
    <property type="component" value="Unassembled WGS sequence"/>
</dbReference>
<keyword evidence="3" id="KW-1185">Reference proteome</keyword>
<feature type="region of interest" description="Disordered" evidence="1">
    <location>
        <begin position="111"/>
        <end position="140"/>
    </location>
</feature>
<protein>
    <recommendedName>
        <fullName evidence="4">C2H2-type domain-containing protein</fullName>
    </recommendedName>
</protein>
<gene>
    <name evidence="2" type="ORF">CC80DRAFT_322595</name>
</gene>
<dbReference type="PANTHER" id="PTHR23225:SF2">
    <property type="entry name" value="AT09679P-RELATED"/>
    <property type="match status" value="1"/>
</dbReference>
<proteinExistence type="predicted"/>
<evidence type="ECO:0000313" key="2">
    <source>
        <dbReference type="EMBL" id="KAF1959187.1"/>
    </source>
</evidence>
<feature type="region of interest" description="Disordered" evidence="1">
    <location>
        <begin position="192"/>
        <end position="310"/>
    </location>
</feature>
<dbReference type="PANTHER" id="PTHR23225">
    <property type="entry name" value="ZINC FINGER PROTEIN"/>
    <property type="match status" value="1"/>
</dbReference>
<name>A0A6A5UDJ4_9PLEO</name>
<dbReference type="OrthoDB" id="5388486at2759"/>
<dbReference type="InterPro" id="IPR039970">
    <property type="entry name" value="TF_Grauzone"/>
</dbReference>
<evidence type="ECO:0000313" key="3">
    <source>
        <dbReference type="Proteomes" id="UP000800035"/>
    </source>
</evidence>
<dbReference type="GO" id="GO:0003700">
    <property type="term" value="F:DNA-binding transcription factor activity"/>
    <property type="evidence" value="ECO:0007669"/>
    <property type="project" value="InterPro"/>
</dbReference>
<dbReference type="Gene3D" id="3.30.160.60">
    <property type="entry name" value="Classic Zinc Finger"/>
    <property type="match status" value="1"/>
</dbReference>
<dbReference type="EMBL" id="ML976985">
    <property type="protein sequence ID" value="KAF1959187.1"/>
    <property type="molecule type" value="Genomic_DNA"/>
</dbReference>
<evidence type="ECO:0008006" key="4">
    <source>
        <dbReference type="Google" id="ProtNLM"/>
    </source>
</evidence>
<feature type="compositionally biased region" description="Acidic residues" evidence="1">
    <location>
        <begin position="505"/>
        <end position="514"/>
    </location>
</feature>
<organism evidence="2 3">
    <name type="scientific">Byssothecium circinans</name>
    <dbReference type="NCBI Taxonomy" id="147558"/>
    <lineage>
        <taxon>Eukaryota</taxon>
        <taxon>Fungi</taxon>
        <taxon>Dikarya</taxon>
        <taxon>Ascomycota</taxon>
        <taxon>Pezizomycotina</taxon>
        <taxon>Dothideomycetes</taxon>
        <taxon>Pleosporomycetidae</taxon>
        <taxon>Pleosporales</taxon>
        <taxon>Massarineae</taxon>
        <taxon>Massarinaceae</taxon>
        <taxon>Byssothecium</taxon>
    </lineage>
</organism>
<feature type="compositionally biased region" description="Basic residues" evidence="1">
    <location>
        <begin position="266"/>
        <end position="277"/>
    </location>
</feature>
<accession>A0A6A5UDJ4</accession>